<dbReference type="Pfam" id="PF10910">
    <property type="entry name" value="Phage_gene29"/>
    <property type="match status" value="1"/>
</dbReference>
<dbReference type="Proteomes" id="UP000241185">
    <property type="component" value="Segment"/>
</dbReference>
<evidence type="ECO:0000256" key="1">
    <source>
        <dbReference type="SAM" id="MobiDB-lite"/>
    </source>
</evidence>
<evidence type="ECO:0000313" key="3">
    <source>
        <dbReference type="Proteomes" id="UP000241185"/>
    </source>
</evidence>
<reference evidence="3" key="1">
    <citation type="submission" date="2018-01" db="EMBL/GenBank/DDBJ databases">
        <authorList>
            <person name="Gatt S.M."/>
            <person name="Isern S."/>
            <person name="Jenkins M."/>
            <person name="Tan A.L."/>
            <person name="Michael S.F."/>
            <person name="Moore R.E."/>
            <person name="Ware V.C."/>
            <person name="Garlena R.A."/>
            <person name="Russell D.A."/>
            <person name="Pope W.H."/>
            <person name="Jacobs-Sera D."/>
            <person name="Hendrix R.W."/>
            <person name="Hatfull G.F."/>
        </authorList>
    </citation>
    <scope>NUCLEOTIDE SEQUENCE [LARGE SCALE GENOMIC DNA]</scope>
</reference>
<sequence>MGKANRVRRQKQRQIPGIASSPYADAFTRAEWDEVLARKDRLMRYFRDAVKVTDGTIIGIDDATLQLLVLHAALAGIDQHDDLALIRPKVLPDPEGRLVDAQEWIPKSFDSEQQQREDAKEEARRRKKAMDVQLAQMTPAARREFEVMFAPAARKAFVAGARQAARRLDHADEETEESKELQAQAARLRQEGKL</sequence>
<gene>
    <name evidence="2" type="ORF">SEA_REM711_26</name>
</gene>
<dbReference type="InterPro" id="IPR021226">
    <property type="entry name" value="Phage_gene29"/>
</dbReference>
<organism evidence="2 3">
    <name type="scientific">Mycobacterium phage Rem711</name>
    <dbReference type="NCBI Taxonomy" id="2079285"/>
    <lineage>
        <taxon>Viruses</taxon>
        <taxon>Duplodnaviria</taxon>
        <taxon>Heunggongvirae</taxon>
        <taxon>Uroviricota</taxon>
        <taxon>Caudoviricetes</taxon>
        <taxon>Trigintaduovirus</taxon>
        <taxon>Trigintaduovirus rem711</taxon>
    </lineage>
</organism>
<name>A0A2K9VEX9_9CAUD</name>
<evidence type="ECO:0000313" key="2">
    <source>
        <dbReference type="EMBL" id="AUV60804.1"/>
    </source>
</evidence>
<feature type="region of interest" description="Disordered" evidence="1">
    <location>
        <begin position="161"/>
        <end position="194"/>
    </location>
</feature>
<proteinExistence type="predicted"/>
<keyword evidence="3" id="KW-1185">Reference proteome</keyword>
<feature type="compositionally biased region" description="Basic and acidic residues" evidence="1">
    <location>
        <begin position="109"/>
        <end position="124"/>
    </location>
</feature>
<accession>A0A2K9VEX9</accession>
<protein>
    <submittedName>
        <fullName evidence="2">Minor tail protein</fullName>
    </submittedName>
</protein>
<feature type="region of interest" description="Disordered" evidence="1">
    <location>
        <begin position="108"/>
        <end position="127"/>
    </location>
</feature>
<dbReference type="EMBL" id="MG770216">
    <property type="protein sequence ID" value="AUV60804.1"/>
    <property type="molecule type" value="Genomic_DNA"/>
</dbReference>